<dbReference type="EMBL" id="RPFW01000001">
    <property type="protein sequence ID" value="TVZ06380.1"/>
    <property type="molecule type" value="Genomic_DNA"/>
</dbReference>
<dbReference type="Pfam" id="PF21986">
    <property type="entry name" value="AH_C"/>
    <property type="match status" value="1"/>
</dbReference>
<dbReference type="PANTHER" id="PTHR11895:SF169">
    <property type="entry name" value="GLUTAMYL-TRNA(GLN) AMIDOTRANSFERASE"/>
    <property type="match status" value="1"/>
</dbReference>
<gene>
    <name evidence="3" type="ORF">EAS64_02855</name>
</gene>
<dbReference type="InterPro" id="IPR023631">
    <property type="entry name" value="Amidase_dom"/>
</dbReference>
<dbReference type="AlphaFoldDB" id="A0A6P2C5D0"/>
<dbReference type="SUPFAM" id="SSF75304">
    <property type="entry name" value="Amidase signature (AS) enzymes"/>
    <property type="match status" value="1"/>
</dbReference>
<accession>A0A6P2C5D0</accession>
<dbReference type="Gene3D" id="3.10.490.10">
    <property type="entry name" value="Gamma-glutamyl cyclotransferase-like"/>
    <property type="match status" value="1"/>
</dbReference>
<dbReference type="OrthoDB" id="182039at2"/>
<dbReference type="GO" id="GO:0016787">
    <property type="term" value="F:hydrolase activity"/>
    <property type="evidence" value="ECO:0007669"/>
    <property type="project" value="UniProtKB-KW"/>
</dbReference>
<evidence type="ECO:0000313" key="4">
    <source>
        <dbReference type="Proteomes" id="UP000460272"/>
    </source>
</evidence>
<protein>
    <submittedName>
        <fullName evidence="3">Allophanate hydrolase</fullName>
    </submittedName>
</protein>
<comment type="caution">
    <text evidence="3">The sequence shown here is derived from an EMBL/GenBank/DDBJ whole genome shotgun (WGS) entry which is preliminary data.</text>
</comment>
<dbReference type="Gene3D" id="3.90.1300.10">
    <property type="entry name" value="Amidase signature (AS) domain"/>
    <property type="match status" value="1"/>
</dbReference>
<dbReference type="InterPro" id="IPR000120">
    <property type="entry name" value="Amidase"/>
</dbReference>
<name>A0A6P2C5D0_9ACTN</name>
<dbReference type="InterPro" id="IPR053844">
    <property type="entry name" value="AH_C"/>
</dbReference>
<proteinExistence type="predicted"/>
<feature type="domain" description="Allophanate hydrolase C-terminal" evidence="2">
    <location>
        <begin position="465"/>
        <end position="599"/>
    </location>
</feature>
<dbReference type="InterPro" id="IPR036928">
    <property type="entry name" value="AS_sf"/>
</dbReference>
<keyword evidence="3" id="KW-0378">Hydrolase</keyword>
<dbReference type="NCBIfam" id="NF006043">
    <property type="entry name" value="PRK08186.1"/>
    <property type="match status" value="1"/>
</dbReference>
<evidence type="ECO:0000259" key="1">
    <source>
        <dbReference type="Pfam" id="PF01425"/>
    </source>
</evidence>
<reference evidence="3 4" key="1">
    <citation type="submission" date="2018-11" db="EMBL/GenBank/DDBJ databases">
        <title>Trebonia kvetii gen.nov., sp.nov., a novel acidophilic actinobacterium, and proposal of the new actinobacterial family Treboniaceae fam. nov.</title>
        <authorList>
            <person name="Rapoport D."/>
            <person name="Sagova-Mareckova M."/>
            <person name="Sedlacek I."/>
            <person name="Provaznik J."/>
            <person name="Kralova S."/>
            <person name="Pavlinic D."/>
            <person name="Benes V."/>
            <person name="Kopecky J."/>
        </authorList>
    </citation>
    <scope>NUCLEOTIDE SEQUENCE [LARGE SCALE GENOMIC DNA]</scope>
    <source>
        <strain evidence="3 4">15Tr583</strain>
    </source>
</reference>
<sequence length="608" mass="61483">MSAVARVAGAYDAIEAAGRPEVWITLRPAADALAEAEAVDARTAAGERLPLAGLVAAVKDNIDVAGLPTTAGAPSYEYLPAEDATAVARLRAAGAVVLGKTNLDQFATGLVGTRSPYGTVRNAWDPERISGGSSSGSAVAVALGLVDFALGTDTAGSGRVPAALNGIVGVKPTRGVIPCTGVVPACRSLDCVTVFARSVPLARRAVAVMAGPDGVDPLATLLGSGPRGGWRLPATRAGAGAGGGADTDADARARADAGQARIAVPLPAQLAGLADGWAEAFESAAARLRSSGAEIVTVDITPLLEAASLLYGGSFVAERYAAVGGHVREHAELIGGDLDPVVATIILDAAKHDAVGYFADRERLDRLAARAAGALDGCDALLTPTTTLHPTIAEVQRDPVGVNAQLGTYTNFANLLDLAALAVPAGTVSGLPFGIMLTGPAGSDARLAEIAATAEPGERHDEPDVDLLVVGAHLRGQPLNHELLAAGGKLLGPARTVPCYLLYALDTQPPKPGLVRIGQPPAADSGPQRAGDAGASIAGELWRLPPVGFARFMAGLAAPMAIGRVALDDGRDVLGFLCEPAAVRGATDITSYGSWRAWLGRDSRGGPA</sequence>
<dbReference type="Pfam" id="PF01425">
    <property type="entry name" value="Amidase"/>
    <property type="match status" value="1"/>
</dbReference>
<feature type="domain" description="Amidase" evidence="1">
    <location>
        <begin position="27"/>
        <end position="447"/>
    </location>
</feature>
<organism evidence="3 4">
    <name type="scientific">Trebonia kvetii</name>
    <dbReference type="NCBI Taxonomy" id="2480626"/>
    <lineage>
        <taxon>Bacteria</taxon>
        <taxon>Bacillati</taxon>
        <taxon>Actinomycetota</taxon>
        <taxon>Actinomycetes</taxon>
        <taxon>Streptosporangiales</taxon>
        <taxon>Treboniaceae</taxon>
        <taxon>Trebonia</taxon>
    </lineage>
</organism>
<dbReference type="Gene3D" id="1.20.58.1700">
    <property type="match status" value="1"/>
</dbReference>
<dbReference type="RefSeq" id="WP_145851135.1">
    <property type="nucleotide sequence ID" value="NZ_RPFW01000001.1"/>
</dbReference>
<evidence type="ECO:0000313" key="3">
    <source>
        <dbReference type="EMBL" id="TVZ06380.1"/>
    </source>
</evidence>
<dbReference type="Proteomes" id="UP000460272">
    <property type="component" value="Unassembled WGS sequence"/>
</dbReference>
<keyword evidence="4" id="KW-1185">Reference proteome</keyword>
<evidence type="ECO:0000259" key="2">
    <source>
        <dbReference type="Pfam" id="PF21986"/>
    </source>
</evidence>
<dbReference type="PANTHER" id="PTHR11895">
    <property type="entry name" value="TRANSAMIDASE"/>
    <property type="match status" value="1"/>
</dbReference>